<evidence type="ECO:0000256" key="2">
    <source>
        <dbReference type="ARBA" id="ARBA00022989"/>
    </source>
</evidence>
<feature type="transmembrane region" description="Helical" evidence="4">
    <location>
        <begin position="7"/>
        <end position="28"/>
    </location>
</feature>
<evidence type="ECO:0000256" key="1">
    <source>
        <dbReference type="ARBA" id="ARBA00022692"/>
    </source>
</evidence>
<feature type="transmembrane region" description="Helical" evidence="4">
    <location>
        <begin position="40"/>
        <end position="60"/>
    </location>
</feature>
<dbReference type="PANTHER" id="PTHR11360:SF308">
    <property type="entry name" value="BLL3089 PROTEIN"/>
    <property type="match status" value="1"/>
</dbReference>
<dbReference type="PANTHER" id="PTHR11360">
    <property type="entry name" value="MONOCARBOXYLATE TRANSPORTER"/>
    <property type="match status" value="1"/>
</dbReference>
<feature type="transmembrane region" description="Helical" evidence="4">
    <location>
        <begin position="213"/>
        <end position="233"/>
    </location>
</feature>
<comment type="caution">
    <text evidence="5">The sequence shown here is derived from an EMBL/GenBank/DDBJ whole genome shotgun (WGS) entry which is preliminary data.</text>
</comment>
<feature type="transmembrane region" description="Helical" evidence="4">
    <location>
        <begin position="371"/>
        <end position="389"/>
    </location>
</feature>
<gene>
    <name evidence="5" type="ORF">DK847_15065</name>
</gene>
<feature type="transmembrane region" description="Helical" evidence="4">
    <location>
        <begin position="135"/>
        <end position="154"/>
    </location>
</feature>
<dbReference type="Pfam" id="PF07690">
    <property type="entry name" value="MFS_1"/>
    <property type="match status" value="1"/>
</dbReference>
<dbReference type="AlphaFoldDB" id="A0A2W2ATU0"/>
<dbReference type="Proteomes" id="UP000248795">
    <property type="component" value="Unassembled WGS sequence"/>
</dbReference>
<dbReference type="GO" id="GO:0022857">
    <property type="term" value="F:transmembrane transporter activity"/>
    <property type="evidence" value="ECO:0007669"/>
    <property type="project" value="InterPro"/>
</dbReference>
<dbReference type="InterPro" id="IPR036259">
    <property type="entry name" value="MFS_trans_sf"/>
</dbReference>
<feature type="transmembrane region" description="Helical" evidence="4">
    <location>
        <begin position="100"/>
        <end position="123"/>
    </location>
</feature>
<keyword evidence="1 4" id="KW-0812">Transmembrane</keyword>
<feature type="transmembrane region" description="Helical" evidence="4">
    <location>
        <begin position="306"/>
        <end position="332"/>
    </location>
</feature>
<name>A0A2W2ATU0_9HYPH</name>
<protein>
    <submittedName>
        <fullName evidence="5">MFS transporter</fullName>
    </submittedName>
</protein>
<reference evidence="6" key="1">
    <citation type="submission" date="2018-06" db="EMBL/GenBank/DDBJ databases">
        <title>Aestuariibacter litoralis strain KCTC 52945T.</title>
        <authorList>
            <person name="Li X."/>
            <person name="Salam N."/>
            <person name="Li J.-L."/>
            <person name="Chen Y.-M."/>
            <person name="Yang Z.-W."/>
            <person name="Zhang L.-Y."/>
            <person name="Han M.-X."/>
            <person name="Xiao M."/>
            <person name="Li W.-J."/>
        </authorList>
    </citation>
    <scope>NUCLEOTIDE SEQUENCE [LARGE SCALE GENOMIC DNA]</scope>
    <source>
        <strain evidence="6">KCTC 52945</strain>
    </source>
</reference>
<feature type="transmembrane region" description="Helical" evidence="4">
    <location>
        <begin position="280"/>
        <end position="300"/>
    </location>
</feature>
<feature type="transmembrane region" description="Helical" evidence="4">
    <location>
        <begin position="72"/>
        <end position="94"/>
    </location>
</feature>
<feature type="transmembrane region" description="Helical" evidence="4">
    <location>
        <begin position="339"/>
        <end position="365"/>
    </location>
</feature>
<keyword evidence="3 4" id="KW-0472">Membrane</keyword>
<dbReference type="InterPro" id="IPR050327">
    <property type="entry name" value="Proton-linked_MCT"/>
</dbReference>
<keyword evidence="2 4" id="KW-1133">Transmembrane helix</keyword>
<organism evidence="5 6">
    <name type="scientific">Aestuariivirga litoralis</name>
    <dbReference type="NCBI Taxonomy" id="2650924"/>
    <lineage>
        <taxon>Bacteria</taxon>
        <taxon>Pseudomonadati</taxon>
        <taxon>Pseudomonadota</taxon>
        <taxon>Alphaproteobacteria</taxon>
        <taxon>Hyphomicrobiales</taxon>
        <taxon>Aestuariivirgaceae</taxon>
        <taxon>Aestuariivirga</taxon>
    </lineage>
</organism>
<dbReference type="RefSeq" id="WP_111199354.1">
    <property type="nucleotide sequence ID" value="NZ_QKVK01000007.1"/>
</dbReference>
<evidence type="ECO:0000256" key="3">
    <source>
        <dbReference type="ARBA" id="ARBA00023136"/>
    </source>
</evidence>
<evidence type="ECO:0000256" key="4">
    <source>
        <dbReference type="SAM" id="Phobius"/>
    </source>
</evidence>
<evidence type="ECO:0000313" key="5">
    <source>
        <dbReference type="EMBL" id="PZF75970.1"/>
    </source>
</evidence>
<sequence>MSRMPLWLVICGLGLTQIIGWGTTYYMLGALSQDIAQSTGWSGTLIFGAFSAALLLSGLISRQGGRLIDRIGGRRVMIAGSLCAAAGLGVMGLFPHPAAYVIGWLVLGLAMRFATYDAAFASLTQIVGQGARRAISYLTLFGGLASTVFWPVSHYLALNIGWSHTLLAYAALNLFVCLPIHWAVLHAAKGDRAAERVADPVGKPHLEGRGRRVAITLFATALALNGLVFSAISAHAVPLFQGLGFAGDEAVFMAALIGPSQVASRMGEILMGRRLTPMQLGLIAFGLLPVAVGLFALMGFSWPAAILFAVLYGASNGLVTIAKGAVPLMLFGTRGYGEVLGVISAPNLILNAAAPLLFALLLGMVSAQTSLLIAGAAALASTLFMLWLARLHPREA</sequence>
<dbReference type="SUPFAM" id="SSF103473">
    <property type="entry name" value="MFS general substrate transporter"/>
    <property type="match status" value="1"/>
</dbReference>
<accession>A0A2W2ATU0</accession>
<feature type="transmembrane region" description="Helical" evidence="4">
    <location>
        <begin position="166"/>
        <end position="185"/>
    </location>
</feature>
<dbReference type="InterPro" id="IPR011701">
    <property type="entry name" value="MFS"/>
</dbReference>
<proteinExistence type="predicted"/>
<evidence type="ECO:0000313" key="6">
    <source>
        <dbReference type="Proteomes" id="UP000248795"/>
    </source>
</evidence>
<keyword evidence="6" id="KW-1185">Reference proteome</keyword>
<dbReference type="EMBL" id="QKVK01000007">
    <property type="protein sequence ID" value="PZF75970.1"/>
    <property type="molecule type" value="Genomic_DNA"/>
</dbReference>
<dbReference type="Gene3D" id="1.20.1250.20">
    <property type="entry name" value="MFS general substrate transporter like domains"/>
    <property type="match status" value="1"/>
</dbReference>